<dbReference type="GO" id="GO:0000725">
    <property type="term" value="P:recombinational repair"/>
    <property type="evidence" value="ECO:0007669"/>
    <property type="project" value="TreeGrafter"/>
</dbReference>
<evidence type="ECO:0000259" key="13">
    <source>
        <dbReference type="PROSITE" id="PS51198"/>
    </source>
</evidence>
<keyword evidence="16" id="KW-1185">Reference proteome</keyword>
<evidence type="ECO:0000256" key="5">
    <source>
        <dbReference type="ARBA" id="ARBA00022840"/>
    </source>
</evidence>
<keyword evidence="5 11" id="KW-0067">ATP-binding</keyword>
<keyword evidence="12" id="KW-0175">Coiled coil</keyword>
<dbReference type="AlphaFoldDB" id="A0A841Q2H4"/>
<dbReference type="RefSeq" id="WP_174494788.1">
    <property type="nucleotide sequence ID" value="NZ_CADDWK010000002.1"/>
</dbReference>
<dbReference type="GO" id="GO:0016787">
    <property type="term" value="F:hydrolase activity"/>
    <property type="evidence" value="ECO:0007669"/>
    <property type="project" value="UniProtKB-UniRule"/>
</dbReference>
<dbReference type="EMBL" id="JACHGH010000002">
    <property type="protein sequence ID" value="MBB6452565.1"/>
    <property type="molecule type" value="Genomic_DNA"/>
</dbReference>
<keyword evidence="7" id="KW-0413">Isomerase</keyword>
<sequence length="724" mass="84371">MHPKEAFLNRKKQEIGVSLNDVQQEAVLHTEGPLLLLAAPGSGKTTTIIMRIGYLIEVIGVDPTRIKAVTFSNASAIDMKERFARFFPTLPEVDFSTIHSLAFQVVREYFYGKQITYDIIEGNKSQWNKKMMLRNLFENANGERITEDQLDELTTYISFIKNKLMPKDKWSKVKCDVPKAEAIVKEYEDFKRNGTNTLLVDYDDMLTIANHVLENNPQMLRKYQQKYDYVLTDESQDTSLVQHAIIEKIVQRHKNLCVVADDDQSIYAWRAAEPQYLLDFKQVYPDAKILMMEQNYRSSKDIVTVANQFIKRNKNRYNKNMFTENPTDKPINLIELPDYKYQANYIVEKIQNVQDLREVAVLYRNNTSSILLMHALEKAGIPFYMKDTDNRFFSHWVVEDMLNFMRLAYNDTRADILERIYTKFNGYISKNQMYKLLLNHNNESVFDNLLKLNDRKEYQVTKIRSCKSIFRQMKSSTPLDIIRTIRLDLGYEKTIEKMSKNLGFNKDNLLTILNTLEDIADSMNTMEEFAKRLKELEALMKSSKFNKNKNAVTFSTLHSAKGLEFESVYMVDLIEGMIPSSSDIESYKDGKTEEMEEAVRLFYVGMTRAKLNLELLTYKWKYGKPVKESQFVTNVRDIMYPPSERPKKETTLKRKTFTKPIVPHNPNAIQNKEEMEVGMTVKHRVFGTGEIIQCTDESVEIRFAKTTKMLLIDTCLEKGLLEPV</sequence>
<feature type="coiled-coil region" evidence="12">
    <location>
        <begin position="519"/>
        <end position="546"/>
    </location>
</feature>
<gene>
    <name evidence="15" type="ORF">HNQ94_001010</name>
</gene>
<dbReference type="CDD" id="cd17932">
    <property type="entry name" value="DEXQc_UvrD"/>
    <property type="match status" value="1"/>
</dbReference>
<evidence type="ECO:0000256" key="10">
    <source>
        <dbReference type="ARBA" id="ARBA00048988"/>
    </source>
</evidence>
<evidence type="ECO:0000256" key="8">
    <source>
        <dbReference type="ARBA" id="ARBA00034617"/>
    </source>
</evidence>
<dbReference type="GO" id="GO:0005829">
    <property type="term" value="C:cytosol"/>
    <property type="evidence" value="ECO:0007669"/>
    <property type="project" value="TreeGrafter"/>
</dbReference>
<keyword evidence="3 11" id="KW-0378">Hydrolase</keyword>
<dbReference type="InterPro" id="IPR000212">
    <property type="entry name" value="DNA_helicase_UvrD/REP"/>
</dbReference>
<evidence type="ECO:0000256" key="12">
    <source>
        <dbReference type="SAM" id="Coils"/>
    </source>
</evidence>
<name>A0A841Q2H4_9BACI</name>
<dbReference type="InterPro" id="IPR014017">
    <property type="entry name" value="DNA_helicase_UvrD-like_C"/>
</dbReference>
<feature type="binding site" evidence="11">
    <location>
        <begin position="38"/>
        <end position="45"/>
    </location>
    <ligand>
        <name>ATP</name>
        <dbReference type="ChEBI" id="CHEBI:30616"/>
    </ligand>
</feature>
<dbReference type="SUPFAM" id="SSF52540">
    <property type="entry name" value="P-loop containing nucleoside triphosphate hydrolases"/>
    <property type="match status" value="1"/>
</dbReference>
<evidence type="ECO:0000256" key="2">
    <source>
        <dbReference type="ARBA" id="ARBA00022741"/>
    </source>
</evidence>
<proteinExistence type="inferred from homology"/>
<dbReference type="Gene3D" id="1.10.10.160">
    <property type="match status" value="1"/>
</dbReference>
<comment type="similarity">
    <text evidence="1">Belongs to the helicase family. UvrD subfamily.</text>
</comment>
<accession>A0A841Q2H4</accession>
<dbReference type="PROSITE" id="PS51198">
    <property type="entry name" value="UVRD_HELICASE_ATP_BIND"/>
    <property type="match status" value="1"/>
</dbReference>
<evidence type="ECO:0000256" key="4">
    <source>
        <dbReference type="ARBA" id="ARBA00022806"/>
    </source>
</evidence>
<dbReference type="Pfam" id="PF00580">
    <property type="entry name" value="UvrD-helicase"/>
    <property type="match status" value="1"/>
</dbReference>
<protein>
    <recommendedName>
        <fullName evidence="9">DNA 3'-5' helicase</fullName>
        <ecNumber evidence="9">5.6.2.4</ecNumber>
    </recommendedName>
</protein>
<dbReference type="Gene3D" id="1.10.486.10">
    <property type="entry name" value="PCRA, domain 4"/>
    <property type="match status" value="1"/>
</dbReference>
<evidence type="ECO:0000256" key="7">
    <source>
        <dbReference type="ARBA" id="ARBA00023235"/>
    </source>
</evidence>
<keyword evidence="6" id="KW-0238">DNA-binding</keyword>
<evidence type="ECO:0000259" key="14">
    <source>
        <dbReference type="PROSITE" id="PS51217"/>
    </source>
</evidence>
<evidence type="ECO:0000256" key="1">
    <source>
        <dbReference type="ARBA" id="ARBA00009922"/>
    </source>
</evidence>
<dbReference type="GO" id="GO:0043138">
    <property type="term" value="F:3'-5' DNA helicase activity"/>
    <property type="evidence" value="ECO:0007669"/>
    <property type="project" value="UniProtKB-EC"/>
</dbReference>
<evidence type="ECO:0000313" key="15">
    <source>
        <dbReference type="EMBL" id="MBB6452565.1"/>
    </source>
</evidence>
<dbReference type="EC" id="5.6.2.4" evidence="9"/>
<evidence type="ECO:0000313" key="16">
    <source>
        <dbReference type="Proteomes" id="UP000581688"/>
    </source>
</evidence>
<dbReference type="PROSITE" id="PS51217">
    <property type="entry name" value="UVRD_HELICASE_CTER"/>
    <property type="match status" value="1"/>
</dbReference>
<dbReference type="InterPro" id="IPR013986">
    <property type="entry name" value="DExx_box_DNA_helicase_dom_sf"/>
</dbReference>
<dbReference type="PANTHER" id="PTHR11070:SF2">
    <property type="entry name" value="ATP-DEPENDENT DNA HELICASE SRS2"/>
    <property type="match status" value="1"/>
</dbReference>
<evidence type="ECO:0000256" key="3">
    <source>
        <dbReference type="ARBA" id="ARBA00022801"/>
    </source>
</evidence>
<evidence type="ECO:0000256" key="9">
    <source>
        <dbReference type="ARBA" id="ARBA00034808"/>
    </source>
</evidence>
<organism evidence="15 16">
    <name type="scientific">Salirhabdus euzebyi</name>
    <dbReference type="NCBI Taxonomy" id="394506"/>
    <lineage>
        <taxon>Bacteria</taxon>
        <taxon>Bacillati</taxon>
        <taxon>Bacillota</taxon>
        <taxon>Bacilli</taxon>
        <taxon>Bacillales</taxon>
        <taxon>Bacillaceae</taxon>
        <taxon>Salirhabdus</taxon>
    </lineage>
</organism>
<dbReference type="GO" id="GO:0003677">
    <property type="term" value="F:DNA binding"/>
    <property type="evidence" value="ECO:0007669"/>
    <property type="project" value="UniProtKB-KW"/>
</dbReference>
<feature type="domain" description="UvrD-like helicase ATP-binding" evidence="13">
    <location>
        <begin position="17"/>
        <end position="299"/>
    </location>
</feature>
<dbReference type="Gene3D" id="3.40.50.300">
    <property type="entry name" value="P-loop containing nucleotide triphosphate hydrolases"/>
    <property type="match status" value="2"/>
</dbReference>
<dbReference type="InterPro" id="IPR014016">
    <property type="entry name" value="UvrD-like_ATP-bd"/>
</dbReference>
<keyword evidence="2 11" id="KW-0547">Nucleotide-binding</keyword>
<comment type="caution">
    <text evidence="15">The sequence shown here is derived from an EMBL/GenBank/DDBJ whole genome shotgun (WGS) entry which is preliminary data.</text>
</comment>
<keyword evidence="4 11" id="KW-0347">Helicase</keyword>
<dbReference type="Pfam" id="PF13361">
    <property type="entry name" value="UvrD_C"/>
    <property type="match status" value="1"/>
</dbReference>
<evidence type="ECO:0000256" key="6">
    <source>
        <dbReference type="ARBA" id="ARBA00023125"/>
    </source>
</evidence>
<dbReference type="GO" id="GO:0005524">
    <property type="term" value="F:ATP binding"/>
    <property type="evidence" value="ECO:0007669"/>
    <property type="project" value="UniProtKB-UniRule"/>
</dbReference>
<dbReference type="PANTHER" id="PTHR11070">
    <property type="entry name" value="UVRD / RECB / PCRA DNA HELICASE FAMILY MEMBER"/>
    <property type="match status" value="1"/>
</dbReference>
<comment type="catalytic activity">
    <reaction evidence="10">
        <text>ATP + H2O = ADP + phosphate + H(+)</text>
        <dbReference type="Rhea" id="RHEA:13065"/>
        <dbReference type="ChEBI" id="CHEBI:15377"/>
        <dbReference type="ChEBI" id="CHEBI:15378"/>
        <dbReference type="ChEBI" id="CHEBI:30616"/>
        <dbReference type="ChEBI" id="CHEBI:43474"/>
        <dbReference type="ChEBI" id="CHEBI:456216"/>
        <dbReference type="EC" id="5.6.2.4"/>
    </reaction>
</comment>
<dbReference type="Proteomes" id="UP000581688">
    <property type="component" value="Unassembled WGS sequence"/>
</dbReference>
<feature type="domain" description="UvrD-like helicase C-terminal" evidence="14">
    <location>
        <begin position="300"/>
        <end position="562"/>
    </location>
</feature>
<evidence type="ECO:0000256" key="11">
    <source>
        <dbReference type="PROSITE-ProRule" id="PRU00560"/>
    </source>
</evidence>
<dbReference type="GO" id="GO:0033202">
    <property type="term" value="C:DNA helicase complex"/>
    <property type="evidence" value="ECO:0007669"/>
    <property type="project" value="TreeGrafter"/>
</dbReference>
<comment type="catalytic activity">
    <reaction evidence="8">
        <text>Couples ATP hydrolysis with the unwinding of duplex DNA by translocating in the 3'-5' direction.</text>
        <dbReference type="EC" id="5.6.2.4"/>
    </reaction>
</comment>
<dbReference type="InterPro" id="IPR027417">
    <property type="entry name" value="P-loop_NTPase"/>
</dbReference>
<reference evidence="15 16" key="1">
    <citation type="submission" date="2020-08" db="EMBL/GenBank/DDBJ databases">
        <title>Genomic Encyclopedia of Type Strains, Phase IV (KMG-IV): sequencing the most valuable type-strain genomes for metagenomic binning, comparative biology and taxonomic classification.</title>
        <authorList>
            <person name="Goeker M."/>
        </authorList>
    </citation>
    <scope>NUCLEOTIDE SEQUENCE [LARGE SCALE GENOMIC DNA]</scope>
    <source>
        <strain evidence="15 16">DSM 19612</strain>
    </source>
</reference>